<evidence type="ECO:0000256" key="1">
    <source>
        <dbReference type="SAM" id="MobiDB-lite"/>
    </source>
</evidence>
<accession>A0A139SXG6</accession>
<evidence type="ECO:0000259" key="3">
    <source>
        <dbReference type="Pfam" id="PF01551"/>
    </source>
</evidence>
<dbReference type="GO" id="GO:0004222">
    <property type="term" value="F:metalloendopeptidase activity"/>
    <property type="evidence" value="ECO:0007669"/>
    <property type="project" value="TreeGrafter"/>
</dbReference>
<comment type="caution">
    <text evidence="4">The sequence shown here is derived from an EMBL/GenBank/DDBJ whole genome shotgun (WGS) entry which is preliminary data.</text>
</comment>
<gene>
    <name evidence="4" type="ORF">AXE65_09430</name>
</gene>
<keyword evidence="2" id="KW-1133">Transmembrane helix</keyword>
<organism evidence="4 5">
    <name type="scientific">Ventosimonas gracilis</name>
    <dbReference type="NCBI Taxonomy" id="1680762"/>
    <lineage>
        <taxon>Bacteria</taxon>
        <taxon>Pseudomonadati</taxon>
        <taxon>Pseudomonadota</taxon>
        <taxon>Gammaproteobacteria</taxon>
        <taxon>Pseudomonadales</taxon>
        <taxon>Ventosimonadaceae</taxon>
        <taxon>Ventosimonas</taxon>
    </lineage>
</organism>
<dbReference type="InterPro" id="IPR016047">
    <property type="entry name" value="M23ase_b-sheet_dom"/>
</dbReference>
<proteinExistence type="predicted"/>
<dbReference type="PANTHER" id="PTHR21666:SF270">
    <property type="entry name" value="MUREIN HYDROLASE ACTIVATOR ENVC"/>
    <property type="match status" value="1"/>
</dbReference>
<dbReference type="SUPFAM" id="SSF51261">
    <property type="entry name" value="Duplicated hybrid motif"/>
    <property type="match status" value="1"/>
</dbReference>
<dbReference type="FunFam" id="2.70.70.10:FF:000006">
    <property type="entry name" value="M23 family peptidase"/>
    <property type="match status" value="1"/>
</dbReference>
<dbReference type="InterPro" id="IPR050570">
    <property type="entry name" value="Cell_wall_metabolism_enzyme"/>
</dbReference>
<dbReference type="AlphaFoldDB" id="A0A139SXG6"/>
<keyword evidence="2" id="KW-0472">Membrane</keyword>
<sequence>MTFVIFFSRNLAGVGRSISRGFFFTSAIFLLFGMLVAGIWIGVKLSPPSVKVAPLAADPPLVSEPSAKEIALLQQIGTLSARLMRLEMDAKSLAQRMDAVNEFEARMSLDAVPLGPRAKTQPASAGGPLLKPEKTVPSASAPEGARDKQGKGGSAAAPIQSRRPLASEPLPTDGLSLANLEQSLGRLTVALHGLEQRAVKISAEHMAFPGRLPVASSRRGSGYGNRRDPFTFRMAFHSGIDFPAAKGTPIYASAGGVVVYSGPRKDYGQTVEIDHGAGLVTRYAHASKLIAKKGQIVMPGQQIAEVGSTGRSTGAHLHFEILKDGRFVNPKTYLNRF</sequence>
<feature type="transmembrane region" description="Helical" evidence="2">
    <location>
        <begin position="21"/>
        <end position="43"/>
    </location>
</feature>
<feature type="domain" description="M23ase beta-sheet core" evidence="3">
    <location>
        <begin position="236"/>
        <end position="330"/>
    </location>
</feature>
<dbReference type="CDD" id="cd12797">
    <property type="entry name" value="M23_peptidase"/>
    <property type="match status" value="1"/>
</dbReference>
<dbReference type="PANTHER" id="PTHR21666">
    <property type="entry name" value="PEPTIDASE-RELATED"/>
    <property type="match status" value="1"/>
</dbReference>
<dbReference type="EMBL" id="LSZO01000018">
    <property type="protein sequence ID" value="KXU39285.1"/>
    <property type="molecule type" value="Genomic_DNA"/>
</dbReference>
<evidence type="ECO:0000313" key="4">
    <source>
        <dbReference type="EMBL" id="KXU39285.1"/>
    </source>
</evidence>
<dbReference type="RefSeq" id="WP_068386941.1">
    <property type="nucleotide sequence ID" value="NZ_LSZO01000018.1"/>
</dbReference>
<keyword evidence="2" id="KW-0812">Transmembrane</keyword>
<dbReference type="Gene3D" id="2.70.70.10">
    <property type="entry name" value="Glucose Permease (Domain IIA)"/>
    <property type="match status" value="1"/>
</dbReference>
<evidence type="ECO:0000256" key="2">
    <source>
        <dbReference type="SAM" id="Phobius"/>
    </source>
</evidence>
<feature type="region of interest" description="Disordered" evidence="1">
    <location>
        <begin position="114"/>
        <end position="170"/>
    </location>
</feature>
<reference evidence="4 5" key="1">
    <citation type="submission" date="2016-02" db="EMBL/GenBank/DDBJ databases">
        <authorList>
            <person name="Wen L."/>
            <person name="He K."/>
            <person name="Yang H."/>
        </authorList>
    </citation>
    <scope>NUCLEOTIDE SEQUENCE [LARGE SCALE GENOMIC DNA]</scope>
    <source>
        <strain evidence="4 5">CV58</strain>
    </source>
</reference>
<dbReference type="Pfam" id="PF01551">
    <property type="entry name" value="Peptidase_M23"/>
    <property type="match status" value="1"/>
</dbReference>
<protein>
    <recommendedName>
        <fullName evidence="3">M23ase beta-sheet core domain-containing protein</fullName>
    </recommendedName>
</protein>
<dbReference type="InterPro" id="IPR011055">
    <property type="entry name" value="Dup_hybrid_motif"/>
</dbReference>
<keyword evidence="5" id="KW-1185">Reference proteome</keyword>
<name>A0A139SXG6_9GAMM</name>
<dbReference type="Proteomes" id="UP000072660">
    <property type="component" value="Unassembled WGS sequence"/>
</dbReference>
<evidence type="ECO:0000313" key="5">
    <source>
        <dbReference type="Proteomes" id="UP000072660"/>
    </source>
</evidence>